<dbReference type="PANTHER" id="PTHR43037">
    <property type="entry name" value="UNNAMED PRODUCT-RELATED"/>
    <property type="match status" value="1"/>
</dbReference>
<reference evidence="5 6" key="1">
    <citation type="submission" date="2018-06" db="EMBL/GenBank/DDBJ databases">
        <title>Genomic Encyclopedia of Archaeal and Bacterial Type Strains, Phase II (KMG-II): from individual species to whole genera.</title>
        <authorList>
            <person name="Goeker M."/>
        </authorList>
    </citation>
    <scope>NUCLEOTIDE SEQUENCE [LARGE SCALE GENOMIC DNA]</scope>
    <source>
        <strain evidence="5 6">ATCC BAA-1881</strain>
    </source>
</reference>
<dbReference type="PANTHER" id="PTHR43037:SF5">
    <property type="entry name" value="FERULOYL ESTERASE"/>
    <property type="match status" value="1"/>
</dbReference>
<sequence length="235" mass="26285">MQQEQEKTRGHLAARPKPTGESSAPVGLHPLELDIQRDGFLYVPQGYQPTHPMPLVLMLHGAGGTAHGTLSYFLPSIEQIDFLLLVPQSRQQTWDAIEHGTGVYNADVSFIERALEQTFSRYAVDASLLAIGGFSDGASYALSLGLMNGDLFNHIIAFSPGFLSPLYTEGKPRIFISHGRQDPVLPIDRCSRKIVPLLQHNNYDIHYHEFDGMHAVPLDIIHEAWRWFLDGYIPI</sequence>
<keyword evidence="2" id="KW-0378">Hydrolase</keyword>
<proteinExistence type="predicted"/>
<evidence type="ECO:0000313" key="5">
    <source>
        <dbReference type="EMBL" id="PZW34360.1"/>
    </source>
</evidence>
<dbReference type="Pfam" id="PF02230">
    <property type="entry name" value="Abhydrolase_2"/>
    <property type="match status" value="1"/>
</dbReference>
<dbReference type="SUPFAM" id="SSF53474">
    <property type="entry name" value="alpha/beta-Hydrolases"/>
    <property type="match status" value="1"/>
</dbReference>
<dbReference type="InterPro" id="IPR029058">
    <property type="entry name" value="AB_hydrolase_fold"/>
</dbReference>
<name>A0A326UBA6_THEHA</name>
<evidence type="ECO:0000256" key="1">
    <source>
        <dbReference type="ARBA" id="ARBA00022729"/>
    </source>
</evidence>
<feature type="region of interest" description="Disordered" evidence="3">
    <location>
        <begin position="1"/>
        <end position="27"/>
    </location>
</feature>
<keyword evidence="6" id="KW-1185">Reference proteome</keyword>
<organism evidence="5 6">
    <name type="scientific">Thermosporothrix hazakensis</name>
    <dbReference type="NCBI Taxonomy" id="644383"/>
    <lineage>
        <taxon>Bacteria</taxon>
        <taxon>Bacillati</taxon>
        <taxon>Chloroflexota</taxon>
        <taxon>Ktedonobacteria</taxon>
        <taxon>Ktedonobacterales</taxon>
        <taxon>Thermosporotrichaceae</taxon>
        <taxon>Thermosporothrix</taxon>
    </lineage>
</organism>
<dbReference type="Gene3D" id="3.40.50.1820">
    <property type="entry name" value="alpha/beta hydrolase"/>
    <property type="match status" value="1"/>
</dbReference>
<dbReference type="InterPro" id="IPR003140">
    <property type="entry name" value="PLipase/COase/thioEstase"/>
</dbReference>
<feature type="domain" description="Phospholipase/carboxylesterase/thioesterase" evidence="4">
    <location>
        <begin position="111"/>
        <end position="216"/>
    </location>
</feature>
<comment type="caution">
    <text evidence="5">The sequence shown here is derived from an EMBL/GenBank/DDBJ whole genome shotgun (WGS) entry which is preliminary data.</text>
</comment>
<evidence type="ECO:0000259" key="4">
    <source>
        <dbReference type="Pfam" id="PF02230"/>
    </source>
</evidence>
<evidence type="ECO:0000256" key="3">
    <source>
        <dbReference type="SAM" id="MobiDB-lite"/>
    </source>
</evidence>
<dbReference type="Proteomes" id="UP000248806">
    <property type="component" value="Unassembled WGS sequence"/>
</dbReference>
<dbReference type="OrthoDB" id="9801763at2"/>
<keyword evidence="1" id="KW-0732">Signal</keyword>
<gene>
    <name evidence="5" type="ORF">EI42_01197</name>
</gene>
<accession>A0A326UBA6</accession>
<protein>
    <submittedName>
        <fullName evidence="5">Putative esterase</fullName>
    </submittedName>
</protein>
<evidence type="ECO:0000313" key="6">
    <source>
        <dbReference type="Proteomes" id="UP000248806"/>
    </source>
</evidence>
<dbReference type="EMBL" id="QKUF01000002">
    <property type="protein sequence ID" value="PZW34360.1"/>
    <property type="molecule type" value="Genomic_DNA"/>
</dbReference>
<dbReference type="RefSeq" id="WP_111319840.1">
    <property type="nucleotide sequence ID" value="NZ_BIFX01000001.1"/>
</dbReference>
<dbReference type="GO" id="GO:0016787">
    <property type="term" value="F:hydrolase activity"/>
    <property type="evidence" value="ECO:0007669"/>
    <property type="project" value="UniProtKB-KW"/>
</dbReference>
<dbReference type="InterPro" id="IPR050955">
    <property type="entry name" value="Plant_Biomass_Hydrol_Est"/>
</dbReference>
<dbReference type="AlphaFoldDB" id="A0A326UBA6"/>
<evidence type="ECO:0000256" key="2">
    <source>
        <dbReference type="ARBA" id="ARBA00022801"/>
    </source>
</evidence>